<dbReference type="EC" id="5.6.2.4" evidence="5"/>
<comment type="similarity">
    <text evidence="1">Belongs to the helicase family. RecQ subfamily.</text>
</comment>
<proteinExistence type="inferred from homology"/>
<evidence type="ECO:0000256" key="3">
    <source>
        <dbReference type="ARBA" id="ARBA00023235"/>
    </source>
</evidence>
<evidence type="ECO:0000259" key="6">
    <source>
        <dbReference type="Pfam" id="PF00270"/>
    </source>
</evidence>
<evidence type="ECO:0000313" key="7">
    <source>
        <dbReference type="EMBL" id="CAH3103772.1"/>
    </source>
</evidence>
<keyword evidence="2" id="KW-0238">DNA-binding</keyword>
<organism evidence="7 8">
    <name type="scientific">Porites lobata</name>
    <dbReference type="NCBI Taxonomy" id="104759"/>
    <lineage>
        <taxon>Eukaryota</taxon>
        <taxon>Metazoa</taxon>
        <taxon>Cnidaria</taxon>
        <taxon>Anthozoa</taxon>
        <taxon>Hexacorallia</taxon>
        <taxon>Scleractinia</taxon>
        <taxon>Fungiina</taxon>
        <taxon>Poritidae</taxon>
        <taxon>Porites</taxon>
    </lineage>
</organism>
<dbReference type="InterPro" id="IPR027417">
    <property type="entry name" value="P-loop_NTPase"/>
</dbReference>
<gene>
    <name evidence="7" type="ORF">PLOB_00011401</name>
</gene>
<dbReference type="SUPFAM" id="SSF52540">
    <property type="entry name" value="P-loop containing nucleoside triphosphate hydrolases"/>
    <property type="match status" value="1"/>
</dbReference>
<evidence type="ECO:0000256" key="2">
    <source>
        <dbReference type="ARBA" id="ARBA00023125"/>
    </source>
</evidence>
<dbReference type="Pfam" id="PF00270">
    <property type="entry name" value="DEAD"/>
    <property type="match status" value="1"/>
</dbReference>
<dbReference type="PANTHER" id="PTHR13710">
    <property type="entry name" value="DNA HELICASE RECQ FAMILY MEMBER"/>
    <property type="match status" value="1"/>
</dbReference>
<name>A0ABN8NH16_9CNID</name>
<dbReference type="Gene3D" id="3.40.50.300">
    <property type="entry name" value="P-loop containing nucleotide triphosphate hydrolases"/>
    <property type="match status" value="1"/>
</dbReference>
<evidence type="ECO:0000313" key="8">
    <source>
        <dbReference type="Proteomes" id="UP001159405"/>
    </source>
</evidence>
<comment type="catalytic activity">
    <reaction evidence="4">
        <text>Couples ATP hydrolysis with the unwinding of duplex DNA by translocating in the 3'-5' direction.</text>
        <dbReference type="EC" id="5.6.2.4"/>
    </reaction>
</comment>
<reference evidence="7 8" key="1">
    <citation type="submission" date="2022-05" db="EMBL/GenBank/DDBJ databases">
        <authorList>
            <consortium name="Genoscope - CEA"/>
            <person name="William W."/>
        </authorList>
    </citation>
    <scope>NUCLEOTIDE SEQUENCE [LARGE SCALE GENOMIC DNA]</scope>
</reference>
<keyword evidence="8" id="KW-1185">Reference proteome</keyword>
<protein>
    <recommendedName>
        <fullName evidence="5">DNA 3'-5' helicase</fullName>
        <ecNumber evidence="5">5.6.2.4</ecNumber>
    </recommendedName>
</protein>
<dbReference type="Proteomes" id="UP001159405">
    <property type="component" value="Unassembled WGS sequence"/>
</dbReference>
<sequence length="164" mass="18242">MAAVDVDVVESALRDLNLSSGRETVLKPEQESAVRALLADRDVLAVLRTGYGKSLIYQMFVCAKNYELNGSAAILVISPLKSIIEDQLQEMELLGYPGKDLANLSNDDIRRCNLGIKEGGFTSCQSAAYSNKVVFICWVDYVLEGSAFILRKCYFSRMFHTERS</sequence>
<dbReference type="EMBL" id="CALNXK010000016">
    <property type="protein sequence ID" value="CAH3103772.1"/>
    <property type="molecule type" value="Genomic_DNA"/>
</dbReference>
<feature type="domain" description="DEAD/DEAH-box helicase" evidence="6">
    <location>
        <begin position="28"/>
        <end position="97"/>
    </location>
</feature>
<evidence type="ECO:0000256" key="1">
    <source>
        <dbReference type="ARBA" id="ARBA00005446"/>
    </source>
</evidence>
<dbReference type="PANTHER" id="PTHR13710:SF105">
    <property type="entry name" value="ATP-DEPENDENT DNA HELICASE Q1"/>
    <property type="match status" value="1"/>
</dbReference>
<dbReference type="InterPro" id="IPR011545">
    <property type="entry name" value="DEAD/DEAH_box_helicase_dom"/>
</dbReference>
<accession>A0ABN8NH16</accession>
<evidence type="ECO:0000256" key="5">
    <source>
        <dbReference type="ARBA" id="ARBA00034808"/>
    </source>
</evidence>
<evidence type="ECO:0000256" key="4">
    <source>
        <dbReference type="ARBA" id="ARBA00034617"/>
    </source>
</evidence>
<keyword evidence="3" id="KW-0413">Isomerase</keyword>
<comment type="caution">
    <text evidence="7">The sequence shown here is derived from an EMBL/GenBank/DDBJ whole genome shotgun (WGS) entry which is preliminary data.</text>
</comment>